<keyword evidence="3" id="KW-1185">Reference proteome</keyword>
<name>A0A9W9D5I6_9PLEO</name>
<proteinExistence type="predicted"/>
<feature type="region of interest" description="Disordered" evidence="1">
    <location>
        <begin position="134"/>
        <end position="155"/>
    </location>
</feature>
<dbReference type="Proteomes" id="UP001140510">
    <property type="component" value="Unassembled WGS sequence"/>
</dbReference>
<dbReference type="EMBL" id="JAPEVA010000067">
    <property type="protein sequence ID" value="KAJ4401938.1"/>
    <property type="molecule type" value="Genomic_DNA"/>
</dbReference>
<protein>
    <submittedName>
        <fullName evidence="2">Uncharacterized protein</fullName>
    </submittedName>
</protein>
<reference evidence="2" key="1">
    <citation type="submission" date="2022-10" db="EMBL/GenBank/DDBJ databases">
        <title>Tapping the CABI collections for fungal endophytes: first genome assemblies for Collariella, Neodidymelliopsis, Ascochyta clinopodiicola, Didymella pomorum, Didymosphaeria variabile, Neocosmospora piperis and Neocucurbitaria cava.</title>
        <authorList>
            <person name="Hill R."/>
        </authorList>
    </citation>
    <scope>NUCLEOTIDE SEQUENCE</scope>
    <source>
        <strain evidence="2">IMI 355091</strain>
    </source>
</reference>
<feature type="compositionally biased region" description="Basic and acidic residues" evidence="1">
    <location>
        <begin position="56"/>
        <end position="68"/>
    </location>
</feature>
<feature type="compositionally biased region" description="Basic residues" evidence="1">
    <location>
        <begin position="137"/>
        <end position="148"/>
    </location>
</feature>
<sequence length="155" mass="17664">MARTGHSRGRYSPTYRCQHQSTRSLRLTKEYSDGISQALRMSSFGSHHQYSSRYLRKGDAARERRPVDQPRPQYEVIDEFEQVRTQGSTVQQARRERSLDPATASLIQVLGQPINLEGDSIEVVDGYPFVIEGVAHGKNRNKSTKNGRSKGDERR</sequence>
<comment type="caution">
    <text evidence="2">The sequence shown here is derived from an EMBL/GenBank/DDBJ whole genome shotgun (WGS) entry which is preliminary data.</text>
</comment>
<organism evidence="2 3">
    <name type="scientific">Didymella pomorum</name>
    <dbReference type="NCBI Taxonomy" id="749634"/>
    <lineage>
        <taxon>Eukaryota</taxon>
        <taxon>Fungi</taxon>
        <taxon>Dikarya</taxon>
        <taxon>Ascomycota</taxon>
        <taxon>Pezizomycotina</taxon>
        <taxon>Dothideomycetes</taxon>
        <taxon>Pleosporomycetidae</taxon>
        <taxon>Pleosporales</taxon>
        <taxon>Pleosporineae</taxon>
        <taxon>Didymellaceae</taxon>
        <taxon>Didymella</taxon>
    </lineage>
</organism>
<dbReference type="OrthoDB" id="10630119at2759"/>
<dbReference type="AlphaFoldDB" id="A0A9W9D5I6"/>
<feature type="region of interest" description="Disordered" evidence="1">
    <location>
        <begin position="46"/>
        <end position="73"/>
    </location>
</feature>
<evidence type="ECO:0000256" key="1">
    <source>
        <dbReference type="SAM" id="MobiDB-lite"/>
    </source>
</evidence>
<gene>
    <name evidence="2" type="ORF">N0V91_007592</name>
</gene>
<feature type="region of interest" description="Disordered" evidence="1">
    <location>
        <begin position="1"/>
        <end position="23"/>
    </location>
</feature>
<accession>A0A9W9D5I6</accession>
<evidence type="ECO:0000313" key="3">
    <source>
        <dbReference type="Proteomes" id="UP001140510"/>
    </source>
</evidence>
<evidence type="ECO:0000313" key="2">
    <source>
        <dbReference type="EMBL" id="KAJ4401938.1"/>
    </source>
</evidence>